<proteinExistence type="predicted"/>
<accession>A0ABY9CTE7</accession>
<dbReference type="EMBL" id="CP126658">
    <property type="protein sequence ID" value="WJZ98406.1"/>
    <property type="molecule type" value="Genomic_DNA"/>
</dbReference>
<gene>
    <name evidence="1" type="ORF">VitviT2T_016932</name>
</gene>
<sequence>MLVYLSLFRLKLPLHFFLINRSPSTAIDKRTTQEVWSGNPASYSYLNIFGCLVYTHVDNGKFELRSIKCLLWQ</sequence>
<name>A0ABY9CTE7_VITVI</name>
<dbReference type="Proteomes" id="UP001227230">
    <property type="component" value="Chromosome 11"/>
</dbReference>
<keyword evidence="2" id="KW-1185">Reference proteome</keyword>
<organism evidence="1 2">
    <name type="scientific">Vitis vinifera</name>
    <name type="common">Grape</name>
    <dbReference type="NCBI Taxonomy" id="29760"/>
    <lineage>
        <taxon>Eukaryota</taxon>
        <taxon>Viridiplantae</taxon>
        <taxon>Streptophyta</taxon>
        <taxon>Embryophyta</taxon>
        <taxon>Tracheophyta</taxon>
        <taxon>Spermatophyta</taxon>
        <taxon>Magnoliopsida</taxon>
        <taxon>eudicotyledons</taxon>
        <taxon>Gunneridae</taxon>
        <taxon>Pentapetalae</taxon>
        <taxon>rosids</taxon>
        <taxon>Vitales</taxon>
        <taxon>Vitaceae</taxon>
        <taxon>Viteae</taxon>
        <taxon>Vitis</taxon>
    </lineage>
</organism>
<evidence type="ECO:0000313" key="1">
    <source>
        <dbReference type="EMBL" id="WJZ98406.1"/>
    </source>
</evidence>
<protein>
    <submittedName>
        <fullName evidence="1">Uncharacterized protein</fullName>
    </submittedName>
</protein>
<evidence type="ECO:0000313" key="2">
    <source>
        <dbReference type="Proteomes" id="UP001227230"/>
    </source>
</evidence>
<reference evidence="1 2" key="1">
    <citation type="journal article" date="2023" name="Hortic Res">
        <title>The complete reference genome for grapevine (Vitis vinifera L.) genetics and breeding.</title>
        <authorList>
            <person name="Shi X."/>
            <person name="Cao S."/>
            <person name="Wang X."/>
            <person name="Huang S."/>
            <person name="Wang Y."/>
            <person name="Liu Z."/>
            <person name="Liu W."/>
            <person name="Leng X."/>
            <person name="Peng Y."/>
            <person name="Wang N."/>
            <person name="Wang Y."/>
            <person name="Ma Z."/>
            <person name="Xu X."/>
            <person name="Zhang F."/>
            <person name="Xue H."/>
            <person name="Zhong H."/>
            <person name="Wang Y."/>
            <person name="Zhang K."/>
            <person name="Velt A."/>
            <person name="Avia K."/>
            <person name="Holtgrawe D."/>
            <person name="Grimplet J."/>
            <person name="Matus J.T."/>
            <person name="Ware D."/>
            <person name="Wu X."/>
            <person name="Wang H."/>
            <person name="Liu C."/>
            <person name="Fang Y."/>
            <person name="Rustenholz C."/>
            <person name="Cheng Z."/>
            <person name="Xiao H."/>
            <person name="Zhou Y."/>
        </authorList>
    </citation>
    <scope>NUCLEOTIDE SEQUENCE [LARGE SCALE GENOMIC DNA]</scope>
    <source>
        <strain evidence="2">cv. Pinot noir / PN40024</strain>
        <tissue evidence="1">Leaf</tissue>
    </source>
</reference>